<keyword evidence="2" id="KW-0812">Transmembrane</keyword>
<feature type="transmembrane region" description="Helical" evidence="2">
    <location>
        <begin position="116"/>
        <end position="140"/>
    </location>
</feature>
<dbReference type="SUPFAM" id="SSF103473">
    <property type="entry name" value="MFS general substrate transporter"/>
    <property type="match status" value="1"/>
</dbReference>
<evidence type="ECO:0000256" key="1">
    <source>
        <dbReference type="ARBA" id="ARBA00009617"/>
    </source>
</evidence>
<evidence type="ECO:0000313" key="3">
    <source>
        <dbReference type="EMBL" id="MFD1766762.1"/>
    </source>
</evidence>
<feature type="transmembrane region" description="Helical" evidence="2">
    <location>
        <begin position="161"/>
        <end position="181"/>
    </location>
</feature>
<dbReference type="RefSeq" id="WP_374614928.1">
    <property type="nucleotide sequence ID" value="NZ_JBHUEL010000007.1"/>
</dbReference>
<comment type="similarity">
    <text evidence="1">Belongs to the sodium:galactoside symporter (TC 2.A.2) family.</text>
</comment>
<dbReference type="Proteomes" id="UP001597215">
    <property type="component" value="Unassembled WGS sequence"/>
</dbReference>
<protein>
    <submittedName>
        <fullName evidence="3">MFS transporter</fullName>
    </submittedName>
</protein>
<feature type="transmembrane region" description="Helical" evidence="2">
    <location>
        <begin position="330"/>
        <end position="354"/>
    </location>
</feature>
<comment type="caution">
    <text evidence="3">The sequence shown here is derived from an EMBL/GenBank/DDBJ whole genome shotgun (WGS) entry which is preliminary data.</text>
</comment>
<keyword evidence="2" id="KW-1133">Transmembrane helix</keyword>
<keyword evidence="4" id="KW-1185">Reference proteome</keyword>
<dbReference type="Gene3D" id="1.20.1250.20">
    <property type="entry name" value="MFS general substrate transporter like domains"/>
    <property type="match status" value="2"/>
</dbReference>
<organism evidence="3 4">
    <name type="scientific">Sphingorhabdus buctiana</name>
    <dbReference type="NCBI Taxonomy" id="1508805"/>
    <lineage>
        <taxon>Bacteria</taxon>
        <taxon>Pseudomonadati</taxon>
        <taxon>Pseudomonadota</taxon>
        <taxon>Alphaproteobacteria</taxon>
        <taxon>Sphingomonadales</taxon>
        <taxon>Sphingomonadaceae</taxon>
        <taxon>Sphingorhabdus</taxon>
    </lineage>
</organism>
<evidence type="ECO:0000313" key="4">
    <source>
        <dbReference type="Proteomes" id="UP001597215"/>
    </source>
</evidence>
<gene>
    <name evidence="3" type="ORF">ACFSAG_07890</name>
</gene>
<feature type="transmembrane region" description="Helical" evidence="2">
    <location>
        <begin position="237"/>
        <end position="261"/>
    </location>
</feature>
<feature type="transmembrane region" description="Helical" evidence="2">
    <location>
        <begin position="305"/>
        <end position="324"/>
    </location>
</feature>
<keyword evidence="2" id="KW-0472">Membrane</keyword>
<dbReference type="Pfam" id="PF13347">
    <property type="entry name" value="MFS_2"/>
    <property type="match status" value="1"/>
</dbReference>
<dbReference type="PANTHER" id="PTHR11328:SF24">
    <property type="entry name" value="MAJOR FACILITATOR SUPERFAMILY (MFS) PROFILE DOMAIN-CONTAINING PROTEIN"/>
    <property type="match status" value="1"/>
</dbReference>
<accession>A0ABW4MGV7</accession>
<feature type="transmembrane region" description="Helical" evidence="2">
    <location>
        <begin position="49"/>
        <end position="71"/>
    </location>
</feature>
<feature type="transmembrane region" description="Helical" evidence="2">
    <location>
        <begin position="187"/>
        <end position="207"/>
    </location>
</feature>
<evidence type="ECO:0000256" key="2">
    <source>
        <dbReference type="SAM" id="Phobius"/>
    </source>
</evidence>
<feature type="transmembrane region" description="Helical" evidence="2">
    <location>
        <begin position="273"/>
        <end position="293"/>
    </location>
</feature>
<dbReference type="InterPro" id="IPR039672">
    <property type="entry name" value="MFS_2"/>
</dbReference>
<sequence length="451" mass="48663">MQQGIGTTAEGGDANISRRTAIYYSASVGPIAIMGLPLSIYLPPYISDGGVVAVALVGLMFSLSTLWDGLVDPLIGTMIDRKSKGDAPHRRWMARAAVPLVLLLALLVSIGDRLEFWALLPLLLLYYSCYSLFDVAHLAWGSALSNGRSEVSARLFGAREYTAKFVLVVAFAAPALAQYLIPDISLQGRIVAYVSLVAIAMPLALLANRKVPGRPVAIEPGFGWRKELKLSLQSPSLLLILLVQFLNAFAFGAMASTYIFFAEAYLRLDQYGSLLLFLTFVGGAITTPLWVYAARKLGKPKGMMLMCSTLIFLLIGGLQLPLAGQLLPSAIYTLILGGAFMGLIFIFGMIADYAPVDAQICGRDRTAFIFASGNLMQKFGNASALAISYWLLGYFGFDPSNAEAHGKTVRNIWGGLPVIGWGLAGIIALFLVRQPWAQVQQLPLPRKAMAG</sequence>
<feature type="transmembrane region" description="Helical" evidence="2">
    <location>
        <begin position="412"/>
        <end position="432"/>
    </location>
</feature>
<feature type="transmembrane region" description="Helical" evidence="2">
    <location>
        <begin position="92"/>
        <end position="110"/>
    </location>
</feature>
<dbReference type="EMBL" id="JBHUEL010000007">
    <property type="protein sequence ID" value="MFD1766762.1"/>
    <property type="molecule type" value="Genomic_DNA"/>
</dbReference>
<name>A0ABW4MGV7_9SPHN</name>
<feature type="transmembrane region" description="Helical" evidence="2">
    <location>
        <begin position="21"/>
        <end position="43"/>
    </location>
</feature>
<dbReference type="InterPro" id="IPR036259">
    <property type="entry name" value="MFS_trans_sf"/>
</dbReference>
<proteinExistence type="inferred from homology"/>
<dbReference type="PANTHER" id="PTHR11328">
    <property type="entry name" value="MAJOR FACILITATOR SUPERFAMILY DOMAIN-CONTAINING PROTEIN"/>
    <property type="match status" value="1"/>
</dbReference>
<reference evidence="4" key="1">
    <citation type="journal article" date="2019" name="Int. J. Syst. Evol. Microbiol.">
        <title>The Global Catalogue of Microorganisms (GCM) 10K type strain sequencing project: providing services to taxonomists for standard genome sequencing and annotation.</title>
        <authorList>
            <consortium name="The Broad Institute Genomics Platform"/>
            <consortium name="The Broad Institute Genome Sequencing Center for Infectious Disease"/>
            <person name="Wu L."/>
            <person name="Ma J."/>
        </authorList>
    </citation>
    <scope>NUCLEOTIDE SEQUENCE [LARGE SCALE GENOMIC DNA]</scope>
    <source>
        <strain evidence="4">CGMCC 1.12449</strain>
    </source>
</reference>
<feature type="transmembrane region" description="Helical" evidence="2">
    <location>
        <begin position="366"/>
        <end position="392"/>
    </location>
</feature>